<dbReference type="Proteomes" id="UP000005239">
    <property type="component" value="Unassembled WGS sequence"/>
</dbReference>
<dbReference type="Pfam" id="PF00201">
    <property type="entry name" value="UDPGT"/>
    <property type="match status" value="3"/>
</dbReference>
<dbReference type="EnsemblMetazoa" id="PPA14707.1">
    <property type="protein sequence ID" value="PPA14707.1"/>
    <property type="gene ID" value="WBGene00104261"/>
</dbReference>
<keyword evidence="5" id="KW-0808">Transferase</keyword>
<sequence>MWNVKHITALKSRFLLLPFHSYCVPRLIMRLISLLFLIAFVSEVASHKILVYNAQYGHSHSNFLGNIADILVDAGHDVTSFIPIIDPSVRDGTSKSKKVFLAQSKETKELLDKMMEHKADFFSMNNFDPILTFIMNKVFAGQFVRQCKAVIDDKEILKKFQAEKFDVMIVENFDMCGVGYAHLVKPKSLITSGASSPFSYMFEEFGVPLALSYNPSSYMSSLNVHSMYDRAKNIYADFLMHAIFYPGRWMIEDLFREKIGADFPSLQEISSHAAYTLTNSEPLIDFAAPTLSRVIPIGGIGAKAPKPLDKYWNEVLSRRSKTILLSFGSVAKSVYLSDAIKQSILTTIGSFPDTTFIWKYEEPEDNFGKSATAAHPNLVLSSWMPQNDLLNDDRITLFITHGGMGSTQETALRGKPGIFIPIFGDQPRNAGMMQHNGFGKASDRKIETKNIEMHFAVVDKFELHKPEVVIAAIKEILGNESYRKNAVRVSKMLAKKPFSSKEQLIKTIEFAAEYGPSRALRPQSYDMTFVEYHNLDICAAFLVLSLLSLYLTKKFLCCLFKKCCGAKKEEKKSKKDIIIIFDVGPYRHCSLGTFHFTMRLASLLLLVAIASQAVSHKILVYNSKYGHSHSNFLGNIADLLVDAGHDVTSFIPIIEVDVKDGTSKSKKVYVQQAKETKELLDQMAVHKADFFSMNNFNPIMYLFMPKIFASQFLYQCRAVLEETEILKKFQAEKFDVMIVENFDMCAVGYAHLIKPKSLITTGASSPFSLMYEEFGIPLSLSYNPSSAMSSFDVHSMFDRAKNIYAEILSHALFYPGRWMIEELYREKYGADFPSMTEISSHAAYTLTNSEPLLDYATPTLNRVIQIGGIGAKPPKPVDKYWNEVLSRRSKTILLSFGSIAKSVYLPEAIKQSILTTIGAFPDVTFIWKYEEPEDDFGKVDASAAHPNLVLSSWMPQNDLLGDKRLTLFITHGGMGSTQETAFRGKPGIFIPIFGDQMRNAGMMQHNGFGKACVFDVLDKFDLPKPEVVIAAIKDVLSTDSYGNNAARVSAMLAKKPFSSKEQLIKTIEFAAEYGPSRALRPQSYDMTFVEYHNLDIYAAFVALSLLSLYVTKKFLVGMRILVVVIAAALAAHVAPYKILVYNAQYGHSHSNFLGNIADILVDAGHDVTSFIPVIDPSVKVGTVKSRMIFVNQSQASKELLGKTAERKANFFSTNFFDPTTVIYQPKQFASQFIHQCRAVLDQAKVLKTLQGEQFDVMIVENFDMCGVAYSHLVKPKALITSGGAAPLAFMFEEFGIPVSLSFNPSSYMRSFNVHSILDRAKNIYANFLFHIHFYPGRWMIEELYQEKFGADFPNVQEISSHAAYTLTNTEPLLDFAAPTLNRVIQIGGIGAKPPKPLDKYWNEVLSRRSKTILLSFGSIAKSVYLPEAIKQSILTAIASFPDITFIWKYEEPEDAFGKSATSNLPNLVLSSWMPQNDLLNDDRITLFITHGGMGSTQETALRGKPGIFIPIFGDQPRNAGMMQHNGFGKVIDKFELHKPEVVIAAIREILDNDSYRKNAARISKMLAKKPFSSKELLIKTIEFAAKFGPSRALRPQSYDMNFAEYHNLDICAAIFIAVTLSLYLSMKLLCLLYSRFSGAAKGDVKNKKD</sequence>
<dbReference type="PANTHER" id="PTHR48043">
    <property type="entry name" value="EG:EG0003.4 PROTEIN-RELATED"/>
    <property type="match status" value="1"/>
</dbReference>
<dbReference type="InterPro" id="IPR050271">
    <property type="entry name" value="UDP-glycosyltransferase"/>
</dbReference>
<keyword evidence="9" id="KW-0472">Membrane</keyword>
<organism evidence="11 12">
    <name type="scientific">Pristionchus pacificus</name>
    <name type="common">Parasitic nematode worm</name>
    <dbReference type="NCBI Taxonomy" id="54126"/>
    <lineage>
        <taxon>Eukaryota</taxon>
        <taxon>Metazoa</taxon>
        <taxon>Ecdysozoa</taxon>
        <taxon>Nematoda</taxon>
        <taxon>Chromadorea</taxon>
        <taxon>Rhabditida</taxon>
        <taxon>Rhabditina</taxon>
        <taxon>Diplogasteromorpha</taxon>
        <taxon>Diplogasteroidea</taxon>
        <taxon>Neodiplogasteridae</taxon>
        <taxon>Pristionchus</taxon>
    </lineage>
</organism>
<accession>A0A2A6CW86</accession>
<protein>
    <recommendedName>
        <fullName evidence="3">glucuronosyltransferase</fullName>
        <ecNumber evidence="3">2.4.1.17</ecNumber>
    </recommendedName>
</protein>
<dbReference type="PANTHER" id="PTHR48043:SF23">
    <property type="entry name" value="UDP-GLUCURONOSYLTRANSFERASE"/>
    <property type="match status" value="1"/>
</dbReference>
<evidence type="ECO:0000256" key="5">
    <source>
        <dbReference type="ARBA" id="ARBA00022679"/>
    </source>
</evidence>
<evidence type="ECO:0000256" key="8">
    <source>
        <dbReference type="ARBA" id="ARBA00022989"/>
    </source>
</evidence>
<dbReference type="GO" id="GO:0015020">
    <property type="term" value="F:glucuronosyltransferase activity"/>
    <property type="evidence" value="ECO:0007669"/>
    <property type="project" value="UniProtKB-EC"/>
</dbReference>
<comment type="similarity">
    <text evidence="2">Belongs to the UDP-glycosyltransferase family.</text>
</comment>
<evidence type="ECO:0000256" key="9">
    <source>
        <dbReference type="ARBA" id="ARBA00023136"/>
    </source>
</evidence>
<gene>
    <name evidence="11" type="primary">WBGene00104261</name>
</gene>
<evidence type="ECO:0000313" key="12">
    <source>
        <dbReference type="Proteomes" id="UP000005239"/>
    </source>
</evidence>
<dbReference type="SUPFAM" id="SSF53756">
    <property type="entry name" value="UDP-Glycosyltransferase/glycogen phosphorylase"/>
    <property type="match status" value="3"/>
</dbReference>
<evidence type="ECO:0000313" key="11">
    <source>
        <dbReference type="EnsemblMetazoa" id="PPA14707.1"/>
    </source>
</evidence>
<dbReference type="EC" id="2.4.1.17" evidence="3"/>
<keyword evidence="12" id="KW-1185">Reference proteome</keyword>
<keyword evidence="8" id="KW-1133">Transmembrane helix</keyword>
<comment type="subcellular location">
    <subcellularLocation>
        <location evidence="1">Membrane</location>
        <topology evidence="1">Single-pass membrane protein</topology>
    </subcellularLocation>
</comment>
<comment type="catalytic activity">
    <reaction evidence="10">
        <text>glucuronate acceptor + UDP-alpha-D-glucuronate = acceptor beta-D-glucuronoside + UDP + H(+)</text>
        <dbReference type="Rhea" id="RHEA:21032"/>
        <dbReference type="ChEBI" id="CHEBI:15378"/>
        <dbReference type="ChEBI" id="CHEBI:58052"/>
        <dbReference type="ChEBI" id="CHEBI:58223"/>
        <dbReference type="ChEBI" id="CHEBI:132367"/>
        <dbReference type="ChEBI" id="CHEBI:132368"/>
        <dbReference type="EC" id="2.4.1.17"/>
    </reaction>
</comment>
<name>A0A2A6CW86_PRIPA</name>
<evidence type="ECO:0000256" key="6">
    <source>
        <dbReference type="ARBA" id="ARBA00022692"/>
    </source>
</evidence>
<proteinExistence type="inferred from homology"/>
<evidence type="ECO:0000256" key="3">
    <source>
        <dbReference type="ARBA" id="ARBA00012544"/>
    </source>
</evidence>
<dbReference type="GO" id="GO:0008194">
    <property type="term" value="F:UDP-glycosyltransferase activity"/>
    <property type="evidence" value="ECO:0000318"/>
    <property type="project" value="GO_Central"/>
</dbReference>
<reference evidence="11" key="2">
    <citation type="submission" date="2022-06" db="UniProtKB">
        <authorList>
            <consortium name="EnsemblMetazoa"/>
        </authorList>
    </citation>
    <scope>IDENTIFICATION</scope>
    <source>
        <strain evidence="11">PS312</strain>
    </source>
</reference>
<dbReference type="CDD" id="cd03784">
    <property type="entry name" value="GT1_Gtf-like"/>
    <property type="match status" value="3"/>
</dbReference>
<accession>A0A8R1YFI5</accession>
<evidence type="ECO:0000256" key="4">
    <source>
        <dbReference type="ARBA" id="ARBA00022676"/>
    </source>
</evidence>
<reference evidence="12" key="1">
    <citation type="journal article" date="2008" name="Nat. Genet.">
        <title>The Pristionchus pacificus genome provides a unique perspective on nematode lifestyle and parasitism.</title>
        <authorList>
            <person name="Dieterich C."/>
            <person name="Clifton S.W."/>
            <person name="Schuster L.N."/>
            <person name="Chinwalla A."/>
            <person name="Delehaunty K."/>
            <person name="Dinkelacker I."/>
            <person name="Fulton L."/>
            <person name="Fulton R."/>
            <person name="Godfrey J."/>
            <person name="Minx P."/>
            <person name="Mitreva M."/>
            <person name="Roeseler W."/>
            <person name="Tian H."/>
            <person name="Witte H."/>
            <person name="Yang S.P."/>
            <person name="Wilson R.K."/>
            <person name="Sommer R.J."/>
        </authorList>
    </citation>
    <scope>NUCLEOTIDE SEQUENCE [LARGE SCALE GENOMIC DNA]</scope>
    <source>
        <strain evidence="12">PS312</strain>
    </source>
</reference>
<keyword evidence="4" id="KW-0328">Glycosyltransferase</keyword>
<dbReference type="GO" id="GO:0016020">
    <property type="term" value="C:membrane"/>
    <property type="evidence" value="ECO:0007669"/>
    <property type="project" value="UniProtKB-SubCell"/>
</dbReference>
<evidence type="ECO:0000256" key="10">
    <source>
        <dbReference type="ARBA" id="ARBA00047475"/>
    </source>
</evidence>
<dbReference type="InterPro" id="IPR002213">
    <property type="entry name" value="UDP_glucos_trans"/>
</dbReference>
<dbReference type="FunFam" id="3.40.50.2000:FF:000532">
    <property type="entry name" value="Uncharacterized protein"/>
    <property type="match status" value="2"/>
</dbReference>
<dbReference type="FunFam" id="3.40.50.2000:FF:000038">
    <property type="entry name" value="UDP-GlucuronosylTransferase"/>
    <property type="match status" value="1"/>
</dbReference>
<evidence type="ECO:0000256" key="2">
    <source>
        <dbReference type="ARBA" id="ARBA00009995"/>
    </source>
</evidence>
<evidence type="ECO:0000256" key="1">
    <source>
        <dbReference type="ARBA" id="ARBA00004167"/>
    </source>
</evidence>
<dbReference type="Gene3D" id="3.40.50.2000">
    <property type="entry name" value="Glycogen Phosphorylase B"/>
    <property type="match status" value="3"/>
</dbReference>
<keyword evidence="6" id="KW-0812">Transmembrane</keyword>
<evidence type="ECO:0000256" key="7">
    <source>
        <dbReference type="ARBA" id="ARBA00022729"/>
    </source>
</evidence>
<keyword evidence="7" id="KW-0732">Signal</keyword>